<feature type="non-terminal residue" evidence="1">
    <location>
        <position position="84"/>
    </location>
</feature>
<comment type="caution">
    <text evidence="1">The sequence shown here is derived from an EMBL/GenBank/DDBJ whole genome shotgun (WGS) entry which is preliminary data.</text>
</comment>
<dbReference type="EMBL" id="CAJVPT010062441">
    <property type="protein sequence ID" value="CAG8766936.1"/>
    <property type="molecule type" value="Genomic_DNA"/>
</dbReference>
<sequence length="84" mass="8574">MGATEAAGTAVAKTSDGRFYSEAPIPVSEVSASQEEPAAAKENSYQANDVSGIDGDVPVTSNDVTVGDALVQEQAHEAHEKGLV</sequence>
<proteinExistence type="predicted"/>
<name>A0ACA9QWF2_9GLOM</name>
<protein>
    <submittedName>
        <fullName evidence="1">6877_t:CDS:1</fullName>
    </submittedName>
</protein>
<keyword evidence="2" id="KW-1185">Reference proteome</keyword>
<gene>
    <name evidence="1" type="ORF">ACOLOM_LOCUS13503</name>
</gene>
<dbReference type="Proteomes" id="UP000789525">
    <property type="component" value="Unassembled WGS sequence"/>
</dbReference>
<evidence type="ECO:0000313" key="2">
    <source>
        <dbReference type="Proteomes" id="UP000789525"/>
    </source>
</evidence>
<accession>A0ACA9QWF2</accession>
<organism evidence="1 2">
    <name type="scientific">Acaulospora colombiana</name>
    <dbReference type="NCBI Taxonomy" id="27376"/>
    <lineage>
        <taxon>Eukaryota</taxon>
        <taxon>Fungi</taxon>
        <taxon>Fungi incertae sedis</taxon>
        <taxon>Mucoromycota</taxon>
        <taxon>Glomeromycotina</taxon>
        <taxon>Glomeromycetes</taxon>
        <taxon>Diversisporales</taxon>
        <taxon>Acaulosporaceae</taxon>
        <taxon>Acaulospora</taxon>
    </lineage>
</organism>
<evidence type="ECO:0000313" key="1">
    <source>
        <dbReference type="EMBL" id="CAG8766936.1"/>
    </source>
</evidence>
<reference evidence="1" key="1">
    <citation type="submission" date="2021-06" db="EMBL/GenBank/DDBJ databases">
        <authorList>
            <person name="Kallberg Y."/>
            <person name="Tangrot J."/>
            <person name="Rosling A."/>
        </authorList>
    </citation>
    <scope>NUCLEOTIDE SEQUENCE</scope>
    <source>
        <strain evidence="1">CL356</strain>
    </source>
</reference>